<feature type="compositionally biased region" description="Basic and acidic residues" evidence="2">
    <location>
        <begin position="122"/>
        <end position="137"/>
    </location>
</feature>
<dbReference type="InterPro" id="IPR044601">
    <property type="entry name" value="HMGB6/HMGB13"/>
</dbReference>
<evidence type="ECO:0000259" key="3">
    <source>
        <dbReference type="PROSITE" id="PS50118"/>
    </source>
</evidence>
<comment type="caution">
    <text evidence="4">The sequence shown here is derived from an EMBL/GenBank/DDBJ whole genome shotgun (WGS) entry which is preliminary data.</text>
</comment>
<evidence type="ECO:0000313" key="5">
    <source>
        <dbReference type="Proteomes" id="UP001222027"/>
    </source>
</evidence>
<keyword evidence="1" id="KW-0539">Nucleus</keyword>
<dbReference type="GO" id="GO:0003677">
    <property type="term" value="F:DNA binding"/>
    <property type="evidence" value="ECO:0007669"/>
    <property type="project" value="UniProtKB-UniRule"/>
</dbReference>
<dbReference type="PROSITE" id="PS50118">
    <property type="entry name" value="HMG_BOX_2"/>
    <property type="match status" value="2"/>
</dbReference>
<proteinExistence type="predicted"/>
<feature type="DNA-binding region" description="HMG box" evidence="1">
    <location>
        <begin position="39"/>
        <end position="90"/>
    </location>
</feature>
<evidence type="ECO:0000256" key="2">
    <source>
        <dbReference type="SAM" id="MobiDB-lite"/>
    </source>
</evidence>
<dbReference type="Gene3D" id="1.10.30.10">
    <property type="entry name" value="High mobility group box domain"/>
    <property type="match status" value="2"/>
</dbReference>
<evidence type="ECO:0000313" key="4">
    <source>
        <dbReference type="EMBL" id="KAJ8478939.1"/>
    </source>
</evidence>
<dbReference type="GO" id="GO:0005634">
    <property type="term" value="C:nucleus"/>
    <property type="evidence" value="ECO:0007669"/>
    <property type="project" value="UniProtKB-UniRule"/>
</dbReference>
<dbReference type="SUPFAM" id="SSF47095">
    <property type="entry name" value="HMG-box"/>
    <property type="match status" value="2"/>
</dbReference>
<organism evidence="4 5">
    <name type="scientific">Ensete ventricosum</name>
    <name type="common">Abyssinian banana</name>
    <name type="synonym">Musa ensete</name>
    <dbReference type="NCBI Taxonomy" id="4639"/>
    <lineage>
        <taxon>Eukaryota</taxon>
        <taxon>Viridiplantae</taxon>
        <taxon>Streptophyta</taxon>
        <taxon>Embryophyta</taxon>
        <taxon>Tracheophyta</taxon>
        <taxon>Spermatophyta</taxon>
        <taxon>Magnoliopsida</taxon>
        <taxon>Liliopsida</taxon>
        <taxon>Zingiberales</taxon>
        <taxon>Musaceae</taxon>
        <taxon>Ensete</taxon>
    </lineage>
</organism>
<dbReference type="Proteomes" id="UP001222027">
    <property type="component" value="Unassembled WGS sequence"/>
</dbReference>
<dbReference type="EMBL" id="JAQQAF010000006">
    <property type="protein sequence ID" value="KAJ8478939.1"/>
    <property type="molecule type" value="Genomic_DNA"/>
</dbReference>
<sequence>MLSTALAPTAPVVSIVLRISVATTILLESLPLGSHKWNEVKKAGPDADFKQTSNVLGAKWKALSAEEKKPYEDKYQRGKEAYLQVMRQEKREIDAMKLLEEEQLQKTAMELLQQYLQFKQEADKEGKKTRKEKDPLKPKHPRSTFFLFSKERREALLRENKNVLEISKIAGGKWKKMTGEQKAPYPMRRQPITGKWSALQAKEAQGSCDYREGRREYESFKSGAKLEKQMWNDEAVEGITAYGKELEEYNKFVMVDKASVEHNSS</sequence>
<dbReference type="InterPro" id="IPR009071">
    <property type="entry name" value="HMG_box_dom"/>
</dbReference>
<reference evidence="4 5" key="1">
    <citation type="submission" date="2022-12" db="EMBL/GenBank/DDBJ databases">
        <title>Chromosome-scale assembly of the Ensete ventricosum genome.</title>
        <authorList>
            <person name="Dussert Y."/>
            <person name="Stocks J."/>
            <person name="Wendawek A."/>
            <person name="Woldeyes F."/>
            <person name="Nichols R.A."/>
            <person name="Borrell J.S."/>
        </authorList>
    </citation>
    <scope>NUCLEOTIDE SEQUENCE [LARGE SCALE GENOMIC DNA]</scope>
    <source>
        <strain evidence="5">cv. Maze</strain>
        <tissue evidence="4">Seeds</tissue>
    </source>
</reference>
<dbReference type="Pfam" id="PF00505">
    <property type="entry name" value="HMG_box"/>
    <property type="match status" value="2"/>
</dbReference>
<feature type="DNA-binding region" description="HMG box" evidence="1">
    <location>
        <begin position="138"/>
        <end position="185"/>
    </location>
</feature>
<dbReference type="PANTHER" id="PTHR46912">
    <property type="entry name" value="HIGH MOBILITY GROUP B PROTEIN 13"/>
    <property type="match status" value="1"/>
</dbReference>
<keyword evidence="1" id="KW-0238">DNA-binding</keyword>
<feature type="domain" description="HMG box" evidence="3">
    <location>
        <begin position="138"/>
        <end position="185"/>
    </location>
</feature>
<dbReference type="PANTHER" id="PTHR46912:SF1">
    <property type="entry name" value="HIGH MOBILITY GROUP B PROTEIN 13"/>
    <property type="match status" value="1"/>
</dbReference>
<protein>
    <recommendedName>
        <fullName evidence="3">HMG box domain-containing protein</fullName>
    </recommendedName>
</protein>
<feature type="region of interest" description="Disordered" evidence="2">
    <location>
        <begin position="122"/>
        <end position="142"/>
    </location>
</feature>
<name>A0AAV8QG64_ENSVE</name>
<dbReference type="SMART" id="SM00398">
    <property type="entry name" value="HMG"/>
    <property type="match status" value="2"/>
</dbReference>
<feature type="domain" description="HMG box" evidence="3">
    <location>
        <begin position="39"/>
        <end position="90"/>
    </location>
</feature>
<dbReference type="InterPro" id="IPR036910">
    <property type="entry name" value="HMG_box_dom_sf"/>
</dbReference>
<accession>A0AAV8QG64</accession>
<gene>
    <name evidence="4" type="ORF">OPV22_022666</name>
</gene>
<evidence type="ECO:0000256" key="1">
    <source>
        <dbReference type="PROSITE-ProRule" id="PRU00267"/>
    </source>
</evidence>
<keyword evidence="5" id="KW-1185">Reference proteome</keyword>
<dbReference type="AlphaFoldDB" id="A0AAV8QG64"/>